<dbReference type="Pfam" id="PF13568">
    <property type="entry name" value="OMP_b-brl_2"/>
    <property type="match status" value="1"/>
</dbReference>
<evidence type="ECO:0000313" key="4">
    <source>
        <dbReference type="Proteomes" id="UP000886740"/>
    </source>
</evidence>
<keyword evidence="1" id="KW-0732">Signal</keyword>
<proteinExistence type="predicted"/>
<dbReference type="InterPro" id="IPR025665">
    <property type="entry name" value="Beta-barrel_OMP_2"/>
</dbReference>
<protein>
    <submittedName>
        <fullName evidence="3">PorT family protein</fullName>
    </submittedName>
</protein>
<comment type="caution">
    <text evidence="3">The sequence shown here is derived from an EMBL/GenBank/DDBJ whole genome shotgun (WGS) entry which is preliminary data.</text>
</comment>
<evidence type="ECO:0000256" key="1">
    <source>
        <dbReference type="SAM" id="SignalP"/>
    </source>
</evidence>
<dbReference type="AlphaFoldDB" id="A0A9D1X737"/>
<gene>
    <name evidence="3" type="ORF">H9977_03735</name>
</gene>
<evidence type="ECO:0000313" key="3">
    <source>
        <dbReference type="EMBL" id="HIX74138.1"/>
    </source>
</evidence>
<feature type="domain" description="Outer membrane protein beta-barrel" evidence="2">
    <location>
        <begin position="23"/>
        <end position="255"/>
    </location>
</feature>
<reference evidence="3" key="2">
    <citation type="submission" date="2021-04" db="EMBL/GenBank/DDBJ databases">
        <authorList>
            <person name="Gilroy R."/>
        </authorList>
    </citation>
    <scope>NUCLEOTIDE SEQUENCE</scope>
    <source>
        <strain evidence="3">ChiGjej6B6-14162</strain>
    </source>
</reference>
<sequence>MRKSLFLLALCALCGWNVAHAQWSVTPKAGVNVTKESGSPAKVGYKIGAAVRYEFENSGFSLQSGLYFTQRGRGVNRSLNLWGEGIDQKGNKVEFSRPFILDGEDYCFSTYYYNSVYDDGYYYSGLGVTTQAPDLKDAELKGMRYYESHSRRYYLQLPIMARYDWKIGDKARFHLAFGPYIAYGLGGNAYSEVQGFELKKNEGRYEIVRDYRESESDRNPFHQGVRRFDWGITAEAGFDIGRWSIALDYDLGLGKQYRFDDIGAKYHTISLTVGYRF</sequence>
<accession>A0A9D1X737</accession>
<evidence type="ECO:0000259" key="2">
    <source>
        <dbReference type="Pfam" id="PF13568"/>
    </source>
</evidence>
<feature type="signal peptide" evidence="1">
    <location>
        <begin position="1"/>
        <end position="21"/>
    </location>
</feature>
<organism evidence="3 4">
    <name type="scientific">Candidatus Parabacteroides intestinipullorum</name>
    <dbReference type="NCBI Taxonomy" id="2838723"/>
    <lineage>
        <taxon>Bacteria</taxon>
        <taxon>Pseudomonadati</taxon>
        <taxon>Bacteroidota</taxon>
        <taxon>Bacteroidia</taxon>
        <taxon>Bacteroidales</taxon>
        <taxon>Tannerellaceae</taxon>
        <taxon>Parabacteroides</taxon>
    </lineage>
</organism>
<feature type="chain" id="PRO_5038372988" evidence="1">
    <location>
        <begin position="22"/>
        <end position="277"/>
    </location>
</feature>
<reference evidence="3" key="1">
    <citation type="journal article" date="2021" name="PeerJ">
        <title>Extensive microbial diversity within the chicken gut microbiome revealed by metagenomics and culture.</title>
        <authorList>
            <person name="Gilroy R."/>
            <person name="Ravi A."/>
            <person name="Getino M."/>
            <person name="Pursley I."/>
            <person name="Horton D.L."/>
            <person name="Alikhan N.F."/>
            <person name="Baker D."/>
            <person name="Gharbi K."/>
            <person name="Hall N."/>
            <person name="Watson M."/>
            <person name="Adriaenssens E.M."/>
            <person name="Foster-Nyarko E."/>
            <person name="Jarju S."/>
            <person name="Secka A."/>
            <person name="Antonio M."/>
            <person name="Oren A."/>
            <person name="Chaudhuri R.R."/>
            <person name="La Ragione R."/>
            <person name="Hildebrand F."/>
            <person name="Pallen M.J."/>
        </authorList>
    </citation>
    <scope>NUCLEOTIDE SEQUENCE</scope>
    <source>
        <strain evidence="3">ChiGjej6B6-14162</strain>
    </source>
</reference>
<name>A0A9D1X737_9BACT</name>
<dbReference type="Proteomes" id="UP000886740">
    <property type="component" value="Unassembled WGS sequence"/>
</dbReference>
<dbReference type="EMBL" id="DXEL01000030">
    <property type="protein sequence ID" value="HIX74138.1"/>
    <property type="molecule type" value="Genomic_DNA"/>
</dbReference>